<dbReference type="AlphaFoldDB" id="A0AAN7N113"/>
<evidence type="ECO:0000313" key="2">
    <source>
        <dbReference type="Proteomes" id="UP001333110"/>
    </source>
</evidence>
<sequence>MILKVFSNLYDSMILQSSLFSQPTRLPHRFVLGHMGTACSGAFKTAFLKNAQPSWTPLPFRAVSQGTLSTSVLNRPKSAPRNSMACQCQPERYLYEHR</sequence>
<dbReference type="EMBL" id="JAUNZN010000009">
    <property type="protein sequence ID" value="KAK4815739.1"/>
    <property type="molecule type" value="Genomic_DNA"/>
</dbReference>
<name>A0AAN7N113_MYCAM</name>
<dbReference type="Proteomes" id="UP001333110">
    <property type="component" value="Unassembled WGS sequence"/>
</dbReference>
<accession>A0AAN7N113</accession>
<reference evidence="1 2" key="1">
    <citation type="journal article" date="2023" name="J. Hered.">
        <title>Chromosome-level genome of the wood stork (Mycteria americana) provides insight into avian chromosome evolution.</title>
        <authorList>
            <person name="Flamio R. Jr."/>
            <person name="Ramstad K.M."/>
        </authorList>
    </citation>
    <scope>NUCLEOTIDE SEQUENCE [LARGE SCALE GENOMIC DNA]</scope>
    <source>
        <strain evidence="1">JAX WOST 10</strain>
    </source>
</reference>
<organism evidence="1 2">
    <name type="scientific">Mycteria americana</name>
    <name type="common">Wood stork</name>
    <dbReference type="NCBI Taxonomy" id="33587"/>
    <lineage>
        <taxon>Eukaryota</taxon>
        <taxon>Metazoa</taxon>
        <taxon>Chordata</taxon>
        <taxon>Craniata</taxon>
        <taxon>Vertebrata</taxon>
        <taxon>Euteleostomi</taxon>
        <taxon>Archelosauria</taxon>
        <taxon>Archosauria</taxon>
        <taxon>Dinosauria</taxon>
        <taxon>Saurischia</taxon>
        <taxon>Theropoda</taxon>
        <taxon>Coelurosauria</taxon>
        <taxon>Aves</taxon>
        <taxon>Neognathae</taxon>
        <taxon>Neoaves</taxon>
        <taxon>Aequornithes</taxon>
        <taxon>Ciconiiformes</taxon>
        <taxon>Ciconiidae</taxon>
        <taxon>Mycteria</taxon>
    </lineage>
</organism>
<keyword evidence="2" id="KW-1185">Reference proteome</keyword>
<comment type="caution">
    <text evidence="1">The sequence shown here is derived from an EMBL/GenBank/DDBJ whole genome shotgun (WGS) entry which is preliminary data.</text>
</comment>
<gene>
    <name evidence="1" type="ORF">QYF61_006777</name>
</gene>
<protein>
    <submittedName>
        <fullName evidence="1">Uncharacterized protein</fullName>
    </submittedName>
</protein>
<evidence type="ECO:0000313" key="1">
    <source>
        <dbReference type="EMBL" id="KAK4815739.1"/>
    </source>
</evidence>
<proteinExistence type="predicted"/>